<dbReference type="GO" id="GO:0012505">
    <property type="term" value="C:endomembrane system"/>
    <property type="evidence" value="ECO:0007669"/>
    <property type="project" value="UniProtKB-SubCell"/>
</dbReference>
<dbReference type="Proteomes" id="UP000237351">
    <property type="component" value="Chromosome"/>
</dbReference>
<gene>
    <name evidence="8" type="ORF">GQ61_01165</name>
</gene>
<dbReference type="PROSITE" id="PS50850">
    <property type="entry name" value="MFS"/>
    <property type="match status" value="1"/>
</dbReference>
<keyword evidence="4 6" id="KW-1133">Transmembrane helix</keyword>
<dbReference type="InterPro" id="IPR050495">
    <property type="entry name" value="ATG22/LtaA_families"/>
</dbReference>
<feature type="transmembrane region" description="Helical" evidence="6">
    <location>
        <begin position="12"/>
        <end position="38"/>
    </location>
</feature>
<evidence type="ECO:0000256" key="1">
    <source>
        <dbReference type="ARBA" id="ARBA00004127"/>
    </source>
</evidence>
<evidence type="ECO:0000259" key="7">
    <source>
        <dbReference type="PROSITE" id="PS50850"/>
    </source>
</evidence>
<keyword evidence="5 6" id="KW-0472">Membrane</keyword>
<dbReference type="Gene3D" id="1.20.1250.20">
    <property type="entry name" value="MFS general substrate transporter like domains"/>
    <property type="match status" value="2"/>
</dbReference>
<dbReference type="InterPro" id="IPR036259">
    <property type="entry name" value="MFS_trans_sf"/>
</dbReference>
<proteinExistence type="predicted"/>
<feature type="transmembrane region" description="Helical" evidence="6">
    <location>
        <begin position="367"/>
        <end position="386"/>
    </location>
</feature>
<organism evidence="8 9">
    <name type="scientific">Candidatus Nucleicultrix amoebiphila FS5</name>
    <dbReference type="NCBI Taxonomy" id="1414854"/>
    <lineage>
        <taxon>Bacteria</taxon>
        <taxon>Pseudomonadati</taxon>
        <taxon>Pseudomonadota</taxon>
        <taxon>Alphaproteobacteria</taxon>
        <taxon>Holosporales</taxon>
        <taxon>Candidatus Nucleicultricaceae</taxon>
        <taxon>Candidatus Nucleicultrix</taxon>
    </lineage>
</organism>
<evidence type="ECO:0000256" key="3">
    <source>
        <dbReference type="ARBA" id="ARBA00022692"/>
    </source>
</evidence>
<dbReference type="Pfam" id="PF11700">
    <property type="entry name" value="ATG22"/>
    <property type="match status" value="1"/>
</dbReference>
<feature type="transmembrane region" description="Helical" evidence="6">
    <location>
        <begin position="53"/>
        <end position="72"/>
    </location>
</feature>
<feature type="transmembrane region" description="Helical" evidence="6">
    <location>
        <begin position="309"/>
        <end position="327"/>
    </location>
</feature>
<dbReference type="KEGG" id="naf:GQ61_01165"/>
<feature type="transmembrane region" description="Helical" evidence="6">
    <location>
        <begin position="190"/>
        <end position="209"/>
    </location>
</feature>
<keyword evidence="9" id="KW-1185">Reference proteome</keyword>
<keyword evidence="3 6" id="KW-0812">Transmembrane</keyword>
<feature type="transmembrane region" description="Helical" evidence="6">
    <location>
        <begin position="243"/>
        <end position="267"/>
    </location>
</feature>
<evidence type="ECO:0000256" key="5">
    <source>
        <dbReference type="ARBA" id="ARBA00023136"/>
    </source>
</evidence>
<dbReference type="GO" id="GO:0022857">
    <property type="term" value="F:transmembrane transporter activity"/>
    <property type="evidence" value="ECO:0007669"/>
    <property type="project" value="InterPro"/>
</dbReference>
<evidence type="ECO:0000313" key="9">
    <source>
        <dbReference type="Proteomes" id="UP000237351"/>
    </source>
</evidence>
<feature type="transmembrane region" description="Helical" evidence="6">
    <location>
        <begin position="146"/>
        <end position="170"/>
    </location>
</feature>
<evidence type="ECO:0000256" key="2">
    <source>
        <dbReference type="ARBA" id="ARBA00022448"/>
    </source>
</evidence>
<dbReference type="InterPro" id="IPR020846">
    <property type="entry name" value="MFS_dom"/>
</dbReference>
<reference evidence="8 9" key="1">
    <citation type="submission" date="2014-06" db="EMBL/GenBank/DDBJ databases">
        <title>The genome of the endonuclear symbiont Nucleicultrix amoebiphila.</title>
        <authorList>
            <person name="Schulz F."/>
            <person name="Horn M."/>
        </authorList>
    </citation>
    <scope>NUCLEOTIDE SEQUENCE [LARGE SCALE GENOMIC DNA]</scope>
    <source>
        <strain evidence="8 9">FS5</strain>
    </source>
</reference>
<dbReference type="InterPro" id="IPR024671">
    <property type="entry name" value="Atg22-like"/>
</dbReference>
<feature type="transmembrane region" description="Helical" evidence="6">
    <location>
        <begin position="115"/>
        <end position="134"/>
    </location>
</feature>
<dbReference type="OrthoDB" id="9768783at2"/>
<dbReference type="AlphaFoldDB" id="A0A1W6N319"/>
<evidence type="ECO:0000256" key="4">
    <source>
        <dbReference type="ARBA" id="ARBA00022989"/>
    </source>
</evidence>
<keyword evidence="2" id="KW-0813">Transport</keyword>
<dbReference type="RefSeq" id="WP_085783543.1">
    <property type="nucleotide sequence ID" value="NZ_CP008743.1"/>
</dbReference>
<comment type="subcellular location">
    <subcellularLocation>
        <location evidence="1">Endomembrane system</location>
        <topology evidence="1">Multi-pass membrane protein</topology>
    </subcellularLocation>
</comment>
<name>A0A1W6N319_9PROT</name>
<dbReference type="STRING" id="1414854.GQ61_01165"/>
<evidence type="ECO:0000256" key="6">
    <source>
        <dbReference type="SAM" id="Phobius"/>
    </source>
</evidence>
<dbReference type="PANTHER" id="PTHR23519:SF1">
    <property type="entry name" value="AUTOPHAGY-RELATED PROTEIN 22"/>
    <property type="match status" value="1"/>
</dbReference>
<feature type="transmembrane region" description="Helical" evidence="6">
    <location>
        <begin position="398"/>
        <end position="417"/>
    </location>
</feature>
<dbReference type="SUPFAM" id="SSF103473">
    <property type="entry name" value="MFS general substrate transporter"/>
    <property type="match status" value="1"/>
</dbReference>
<feature type="transmembrane region" description="Helical" evidence="6">
    <location>
        <begin position="279"/>
        <end position="300"/>
    </location>
</feature>
<feature type="transmembrane region" description="Helical" evidence="6">
    <location>
        <begin position="84"/>
        <end position="103"/>
    </location>
</feature>
<sequence length="423" mass="46870">MKKFKELFNLSIGAWCLYDWALAAFPTVIITFVFATYYTEKVATNNIIGTREWGVMIGIAGLIIAVLSPALGTLGDYYRRRKPWLALFTVLIVLASGLLWYSYPNSAFAHRSLMVVGLGLLGVELGMVFYNALLNDITPKKFIGRISGIGWGVGYLGGILCLLIVFSVFIKGKGAFFNLNNAVYENIRAVGPFVGLWLTLFSIPLFLFTKERDHQNFSRKNPLKQGFFILITSLKELRHYPQIAIFLLANMFYMDGLKTIFAFGGIFAAGTFGFTLDQVVLLGINMNILAGIGAITFAWLDDLWGTKKTILLSLILMICFSIAALMAHTKTLFTIAALGLSLFVGPIQAASRSLILKMSPQAITTEMLGLFNLSGRVTAFMGPWLFGSLTFAFGSQRYGMIVPLVFLMLGFVTLSFLRPQRPF</sequence>
<evidence type="ECO:0000313" key="8">
    <source>
        <dbReference type="EMBL" id="ARN84179.1"/>
    </source>
</evidence>
<accession>A0A1W6N319</accession>
<protein>
    <recommendedName>
        <fullName evidence="7">Major facilitator superfamily (MFS) profile domain-containing protein</fullName>
    </recommendedName>
</protein>
<feature type="transmembrane region" description="Helical" evidence="6">
    <location>
        <begin position="333"/>
        <end position="355"/>
    </location>
</feature>
<dbReference type="PANTHER" id="PTHR23519">
    <property type="entry name" value="AUTOPHAGY-RELATED PROTEIN 22"/>
    <property type="match status" value="1"/>
</dbReference>
<feature type="domain" description="Major facilitator superfamily (MFS) profile" evidence="7">
    <location>
        <begin position="1"/>
        <end position="422"/>
    </location>
</feature>
<dbReference type="EMBL" id="CP008743">
    <property type="protein sequence ID" value="ARN84179.1"/>
    <property type="molecule type" value="Genomic_DNA"/>
</dbReference>